<organism evidence="1 2">
    <name type="scientific">Bradyrhizobium frederickii</name>
    <dbReference type="NCBI Taxonomy" id="2560054"/>
    <lineage>
        <taxon>Bacteria</taxon>
        <taxon>Pseudomonadati</taxon>
        <taxon>Pseudomonadota</taxon>
        <taxon>Alphaproteobacteria</taxon>
        <taxon>Hyphomicrobiales</taxon>
        <taxon>Nitrobacteraceae</taxon>
        <taxon>Bradyrhizobium</taxon>
    </lineage>
</organism>
<accession>A0A4Y9KUS0</accession>
<gene>
    <name evidence="1" type="ORF">E4K66_32750</name>
</gene>
<evidence type="ECO:0000313" key="2">
    <source>
        <dbReference type="Proteomes" id="UP000298225"/>
    </source>
</evidence>
<dbReference type="Proteomes" id="UP000298225">
    <property type="component" value="Unassembled WGS sequence"/>
</dbReference>
<evidence type="ECO:0000313" key="1">
    <source>
        <dbReference type="EMBL" id="TFV30957.1"/>
    </source>
</evidence>
<dbReference type="EMBL" id="SPQU01000024">
    <property type="protein sequence ID" value="TFV30957.1"/>
    <property type="molecule type" value="Genomic_DNA"/>
</dbReference>
<keyword evidence="2" id="KW-1185">Reference proteome</keyword>
<sequence length="139" mass="15761">MPLAKVIKSLDEETRRQAARLHREFESATGNSVTVRVEGPMIGILRDATAIMEKVARFAMAPLADELTPEQAGKILGISRPLVVRRMEGGRLPFRYEGTHRRCKLVEVLKLKAAEEQQQNTLRELANMDEVDYQPTTRF</sequence>
<comment type="caution">
    <text evidence="1">The sequence shown here is derived from an EMBL/GenBank/DDBJ whole genome shotgun (WGS) entry which is preliminary data.</text>
</comment>
<dbReference type="RefSeq" id="WP_135171487.1">
    <property type="nucleotide sequence ID" value="NZ_SPQU01000024.1"/>
</dbReference>
<reference evidence="1 2" key="1">
    <citation type="submission" date="2019-03" db="EMBL/GenBank/DDBJ databases">
        <title>Bradyrhizobium strains diversity isolated from Chamaecrista fasciculata.</title>
        <authorList>
            <person name="Urquiaga M.C.O."/>
            <person name="Hungria M."/>
            <person name="Delamuta J.R.M."/>
        </authorList>
    </citation>
    <scope>NUCLEOTIDE SEQUENCE [LARGE SCALE GENOMIC DNA]</scope>
    <source>
        <strain evidence="1 2">CNPSo 3424</strain>
    </source>
</reference>
<evidence type="ECO:0008006" key="3">
    <source>
        <dbReference type="Google" id="ProtNLM"/>
    </source>
</evidence>
<protein>
    <recommendedName>
        <fullName evidence="3">Helix-turn-helix domain-containing protein</fullName>
    </recommendedName>
</protein>
<name>A0A4Y9KUS0_9BRAD</name>
<dbReference type="OrthoDB" id="26212at2"/>
<proteinExistence type="predicted"/>
<dbReference type="AlphaFoldDB" id="A0A4Y9KUS0"/>